<reference evidence="1 2" key="1">
    <citation type="journal article" date="2020" name="ISME J.">
        <title>Uncovering the hidden diversity of litter-decomposition mechanisms in mushroom-forming fungi.</title>
        <authorList>
            <person name="Floudas D."/>
            <person name="Bentzer J."/>
            <person name="Ahren D."/>
            <person name="Johansson T."/>
            <person name="Persson P."/>
            <person name="Tunlid A."/>
        </authorList>
    </citation>
    <scope>NUCLEOTIDE SEQUENCE [LARGE SCALE GENOMIC DNA]</scope>
    <source>
        <strain evidence="1 2">CBS 101986</strain>
    </source>
</reference>
<organism evidence="1 2">
    <name type="scientific">Psilocybe cf. subviscida</name>
    <dbReference type="NCBI Taxonomy" id="2480587"/>
    <lineage>
        <taxon>Eukaryota</taxon>
        <taxon>Fungi</taxon>
        <taxon>Dikarya</taxon>
        <taxon>Basidiomycota</taxon>
        <taxon>Agaricomycotina</taxon>
        <taxon>Agaricomycetes</taxon>
        <taxon>Agaricomycetidae</taxon>
        <taxon>Agaricales</taxon>
        <taxon>Agaricineae</taxon>
        <taxon>Strophariaceae</taxon>
        <taxon>Psilocybe</taxon>
    </lineage>
</organism>
<dbReference type="Gene3D" id="2.60.120.10">
    <property type="entry name" value="Jelly Rolls"/>
    <property type="match status" value="1"/>
</dbReference>
<dbReference type="InterPro" id="IPR014710">
    <property type="entry name" value="RmlC-like_jellyroll"/>
</dbReference>
<dbReference type="AlphaFoldDB" id="A0A8H5AWH9"/>
<dbReference type="Proteomes" id="UP000567179">
    <property type="component" value="Unassembled WGS sequence"/>
</dbReference>
<sequence>MASTQAFLPPLRRVVTAHNDQGVAVVESDAMLPSEPMTIVKNARDVPLWVTTEMPSKDNNSREDGRLRVIDDLTNFGLVPSSGTNLRSTELGPGAITPMHRTSSVDFNILVTGEIVLITEDGKETHLSNAGDTVVQKGGMHAWRNPSSDKWARWVTVLIAAEPAVVNGSVLKPAFVHD</sequence>
<proteinExistence type="predicted"/>
<dbReference type="EMBL" id="JAACJJ010000056">
    <property type="protein sequence ID" value="KAF5312259.1"/>
    <property type="molecule type" value="Genomic_DNA"/>
</dbReference>
<dbReference type="InterPro" id="IPR047142">
    <property type="entry name" value="OryJ/VirC-like"/>
</dbReference>
<dbReference type="OrthoDB" id="5840532at2759"/>
<accession>A0A8H5AWH9</accession>
<protein>
    <submittedName>
        <fullName evidence="1">Uncharacterized protein</fullName>
    </submittedName>
</protein>
<dbReference type="SUPFAM" id="SSF51182">
    <property type="entry name" value="RmlC-like cupins"/>
    <property type="match status" value="1"/>
</dbReference>
<evidence type="ECO:0000313" key="2">
    <source>
        <dbReference type="Proteomes" id="UP000567179"/>
    </source>
</evidence>
<evidence type="ECO:0000313" key="1">
    <source>
        <dbReference type="EMBL" id="KAF5312259.1"/>
    </source>
</evidence>
<comment type="caution">
    <text evidence="1">The sequence shown here is derived from an EMBL/GenBank/DDBJ whole genome shotgun (WGS) entry which is preliminary data.</text>
</comment>
<gene>
    <name evidence="1" type="ORF">D9619_003548</name>
</gene>
<keyword evidence="2" id="KW-1185">Reference proteome</keyword>
<dbReference type="InterPro" id="IPR011051">
    <property type="entry name" value="RmlC_Cupin_sf"/>
</dbReference>
<dbReference type="PANTHER" id="PTHR36156:SF2">
    <property type="entry name" value="CUPIN TYPE-2 DOMAIN-CONTAINING PROTEIN"/>
    <property type="match status" value="1"/>
</dbReference>
<name>A0A8H5AWH9_9AGAR</name>
<dbReference type="Gene3D" id="2.20.70.150">
    <property type="match status" value="1"/>
</dbReference>
<dbReference type="PANTHER" id="PTHR36156">
    <property type="entry name" value="SLR2101 PROTEIN"/>
    <property type="match status" value="1"/>
</dbReference>
<dbReference type="CDD" id="cd02231">
    <property type="entry name" value="cupin_BLL6423-like"/>
    <property type="match status" value="1"/>
</dbReference>